<organism evidence="1 2">
    <name type="scientific">Chthoniobacter flavus Ellin428</name>
    <dbReference type="NCBI Taxonomy" id="497964"/>
    <lineage>
        <taxon>Bacteria</taxon>
        <taxon>Pseudomonadati</taxon>
        <taxon>Verrucomicrobiota</taxon>
        <taxon>Spartobacteria</taxon>
        <taxon>Chthoniobacterales</taxon>
        <taxon>Chthoniobacteraceae</taxon>
        <taxon>Chthoniobacter</taxon>
    </lineage>
</organism>
<sequence>MRRLLSFCILAALVWGLIFWVREPAIRTAPGAVTPDEPLQESCPAQVVAKIQDYTVTAVATYTIRARVLHTKRYWANGSDLAPYDVALGWGRMSDQSVLDHLEISQGNRFYFYQWQTAPPIPQNEMVCHSSNNHLIAANSDVKHVISGLYPGEIVTMKGYLANVSGPNGFYWNTSLTRTDTGRGACEVFYVVGIKAERPVESSAPGAW</sequence>
<protein>
    <submittedName>
        <fullName evidence="1">Uncharacterized protein</fullName>
    </submittedName>
</protein>
<dbReference type="EMBL" id="ABVL01000024">
    <property type="protein sequence ID" value="EDY17091.1"/>
    <property type="molecule type" value="Genomic_DNA"/>
</dbReference>
<reference evidence="1 2" key="1">
    <citation type="journal article" date="2011" name="J. Bacteriol.">
        <title>Genome sequence of Chthoniobacter flavus Ellin428, an aerobic heterotrophic soil bacterium.</title>
        <authorList>
            <person name="Kant R."/>
            <person name="van Passel M.W."/>
            <person name="Palva A."/>
            <person name="Lucas S."/>
            <person name="Lapidus A."/>
            <person name="Glavina Del Rio T."/>
            <person name="Dalin E."/>
            <person name="Tice H."/>
            <person name="Bruce D."/>
            <person name="Goodwin L."/>
            <person name="Pitluck S."/>
            <person name="Larimer F.W."/>
            <person name="Land M.L."/>
            <person name="Hauser L."/>
            <person name="Sangwan P."/>
            <person name="de Vos W.M."/>
            <person name="Janssen P.H."/>
            <person name="Smidt H."/>
        </authorList>
    </citation>
    <scope>NUCLEOTIDE SEQUENCE [LARGE SCALE GENOMIC DNA]</scope>
    <source>
        <strain evidence="1 2">Ellin428</strain>
    </source>
</reference>
<dbReference type="eggNOG" id="ENOG5031FQP">
    <property type="taxonomic scope" value="Bacteria"/>
</dbReference>
<accession>B4D946</accession>
<dbReference type="AlphaFoldDB" id="B4D946"/>
<dbReference type="STRING" id="497964.CfE428DRAFT_5436"/>
<dbReference type="InParanoid" id="B4D946"/>
<evidence type="ECO:0000313" key="2">
    <source>
        <dbReference type="Proteomes" id="UP000005824"/>
    </source>
</evidence>
<dbReference type="RefSeq" id="WP_006982757.1">
    <property type="nucleotide sequence ID" value="NZ_ABVL01000024.1"/>
</dbReference>
<dbReference type="Proteomes" id="UP000005824">
    <property type="component" value="Unassembled WGS sequence"/>
</dbReference>
<gene>
    <name evidence="1" type="ORF">CfE428DRAFT_5436</name>
</gene>
<proteinExistence type="predicted"/>
<evidence type="ECO:0000313" key="1">
    <source>
        <dbReference type="EMBL" id="EDY17091.1"/>
    </source>
</evidence>
<name>B4D946_9BACT</name>
<comment type="caution">
    <text evidence="1">The sequence shown here is derived from an EMBL/GenBank/DDBJ whole genome shotgun (WGS) entry which is preliminary data.</text>
</comment>
<keyword evidence="2" id="KW-1185">Reference proteome</keyword>